<dbReference type="PROSITE" id="PS00107">
    <property type="entry name" value="PROTEIN_KINASE_ATP"/>
    <property type="match status" value="1"/>
</dbReference>
<dbReference type="InterPro" id="IPR015915">
    <property type="entry name" value="Kelch-typ_b-propeller"/>
</dbReference>
<keyword evidence="7" id="KW-0808">Transferase</keyword>
<dbReference type="PANTHER" id="PTHR46093:SF18">
    <property type="entry name" value="FIBRONECTIN TYPE-III DOMAIN-CONTAINING PROTEIN"/>
    <property type="match status" value="1"/>
</dbReference>
<evidence type="ECO:0000256" key="3">
    <source>
        <dbReference type="ARBA" id="ARBA00022741"/>
    </source>
</evidence>
<organism evidence="7 8">
    <name type="scientific">Ichthyophthirius multifiliis</name>
    <name type="common">White spot disease agent</name>
    <name type="synonym">Ich</name>
    <dbReference type="NCBI Taxonomy" id="5932"/>
    <lineage>
        <taxon>Eukaryota</taxon>
        <taxon>Sar</taxon>
        <taxon>Alveolata</taxon>
        <taxon>Ciliophora</taxon>
        <taxon>Intramacronucleata</taxon>
        <taxon>Oligohymenophorea</taxon>
        <taxon>Hymenostomatida</taxon>
        <taxon>Ophryoglenina</taxon>
        <taxon>Ichthyophthirius</taxon>
    </lineage>
</organism>
<dbReference type="InParanoid" id="G0QWP4"/>
<evidence type="ECO:0000256" key="4">
    <source>
        <dbReference type="ARBA" id="ARBA00022840"/>
    </source>
</evidence>
<dbReference type="STRING" id="857967.G0QWP4"/>
<feature type="binding site" evidence="5">
    <location>
        <position position="43"/>
    </location>
    <ligand>
        <name>ATP</name>
        <dbReference type="ChEBI" id="CHEBI:30616"/>
    </ligand>
</feature>
<dbReference type="PROSITE" id="PS50011">
    <property type="entry name" value="PROTEIN_KINASE_DOM"/>
    <property type="match status" value="1"/>
</dbReference>
<dbReference type="RefSeq" id="XP_004031946.1">
    <property type="nucleotide sequence ID" value="XM_004031898.1"/>
</dbReference>
<evidence type="ECO:0000256" key="5">
    <source>
        <dbReference type="PROSITE-ProRule" id="PRU10141"/>
    </source>
</evidence>
<dbReference type="SUPFAM" id="SSF117281">
    <property type="entry name" value="Kelch motif"/>
    <property type="match status" value="1"/>
</dbReference>
<name>G0QWP4_ICHMU</name>
<dbReference type="GO" id="GO:0005524">
    <property type="term" value="F:ATP binding"/>
    <property type="evidence" value="ECO:0007669"/>
    <property type="project" value="UniProtKB-UniRule"/>
</dbReference>
<keyword evidence="2" id="KW-0677">Repeat</keyword>
<gene>
    <name evidence="7" type="ORF">IMG5_134020</name>
</gene>
<dbReference type="AlphaFoldDB" id="G0QWP4"/>
<reference evidence="7 8" key="1">
    <citation type="submission" date="2011-07" db="EMBL/GenBank/DDBJ databases">
        <authorList>
            <person name="Coyne R."/>
            <person name="Brami D."/>
            <person name="Johnson J."/>
            <person name="Hostetler J."/>
            <person name="Hannick L."/>
            <person name="Clark T."/>
            <person name="Cassidy-Hanley D."/>
            <person name="Inman J."/>
        </authorList>
    </citation>
    <scope>NUCLEOTIDE SEQUENCE [LARGE SCALE GENOMIC DNA]</scope>
    <source>
        <strain evidence="7 8">G5</strain>
    </source>
</reference>
<dbReference type="InterPro" id="IPR017441">
    <property type="entry name" value="Protein_kinase_ATP_BS"/>
</dbReference>
<dbReference type="EC" id="2.7.11.1" evidence="7"/>
<dbReference type="OrthoDB" id="293573at2759"/>
<dbReference type="InterPro" id="IPR000719">
    <property type="entry name" value="Prot_kinase_dom"/>
</dbReference>
<evidence type="ECO:0000256" key="1">
    <source>
        <dbReference type="ARBA" id="ARBA00022441"/>
    </source>
</evidence>
<dbReference type="eggNOG" id="KOG0611">
    <property type="taxonomic scope" value="Eukaryota"/>
</dbReference>
<dbReference type="SMART" id="SM00220">
    <property type="entry name" value="S_TKc"/>
    <property type="match status" value="1"/>
</dbReference>
<dbReference type="Gene3D" id="2.120.10.80">
    <property type="entry name" value="Kelch-type beta propeller"/>
    <property type="match status" value="1"/>
</dbReference>
<dbReference type="FunFam" id="3.30.200.20:FF:000042">
    <property type="entry name" value="Aurora kinase A"/>
    <property type="match status" value="1"/>
</dbReference>
<dbReference type="Proteomes" id="UP000008983">
    <property type="component" value="Unassembled WGS sequence"/>
</dbReference>
<dbReference type="SUPFAM" id="SSF56112">
    <property type="entry name" value="Protein kinase-like (PK-like)"/>
    <property type="match status" value="1"/>
</dbReference>
<evidence type="ECO:0000256" key="2">
    <source>
        <dbReference type="ARBA" id="ARBA00022737"/>
    </source>
</evidence>
<dbReference type="Pfam" id="PF00069">
    <property type="entry name" value="Pkinase"/>
    <property type="match status" value="1"/>
</dbReference>
<evidence type="ECO:0000313" key="8">
    <source>
        <dbReference type="Proteomes" id="UP000008983"/>
    </source>
</evidence>
<dbReference type="eggNOG" id="KOG0379">
    <property type="taxonomic scope" value="Eukaryota"/>
</dbReference>
<dbReference type="Gene3D" id="3.30.200.20">
    <property type="entry name" value="Phosphorylase Kinase, domain 1"/>
    <property type="match status" value="1"/>
</dbReference>
<dbReference type="Pfam" id="PF24681">
    <property type="entry name" value="Kelch_KLHDC2_KLHL20_DRC7"/>
    <property type="match status" value="1"/>
</dbReference>
<evidence type="ECO:0000259" key="6">
    <source>
        <dbReference type="PROSITE" id="PS50011"/>
    </source>
</evidence>
<accession>G0QWP4</accession>
<dbReference type="EMBL" id="GL984007">
    <property type="protein sequence ID" value="EGR30359.1"/>
    <property type="molecule type" value="Genomic_DNA"/>
</dbReference>
<dbReference type="PANTHER" id="PTHR46093">
    <property type="entry name" value="ACYL-COA-BINDING DOMAIN-CONTAINING PROTEIN 5"/>
    <property type="match status" value="1"/>
</dbReference>
<keyword evidence="8" id="KW-1185">Reference proteome</keyword>
<keyword evidence="1" id="KW-0880">Kelch repeat</keyword>
<keyword evidence="4 5" id="KW-0067">ATP-binding</keyword>
<evidence type="ECO:0000313" key="7">
    <source>
        <dbReference type="EMBL" id="EGR30359.1"/>
    </source>
</evidence>
<dbReference type="InterPro" id="IPR011009">
    <property type="entry name" value="Kinase-like_dom_sf"/>
</dbReference>
<dbReference type="GO" id="GO:0004674">
    <property type="term" value="F:protein serine/threonine kinase activity"/>
    <property type="evidence" value="ECO:0007669"/>
    <property type="project" value="UniProtKB-EC"/>
</dbReference>
<keyword evidence="3 5" id="KW-0547">Nucleotide-binding</keyword>
<dbReference type="GeneID" id="14906472"/>
<proteinExistence type="predicted"/>
<dbReference type="FunCoup" id="G0QWP4">
    <property type="interactions" value="2"/>
</dbReference>
<sequence length="576" mass="67455">MENNTYLSRLTKIKDYKLQEIIGKGSYGQVYKAEKNKKIYAIKVLDKQQIKEKNLQKYVNNEVQIMKNINHQNIVQFYEAFENSFALFIVMEYCNEGPKAFQNGYMLPQSKVCNFLDEKTPSISTFYKKSNTQSIYENNSSVLYCDLNPEDLEISIYNIIIDTINCLDELKLQSNTQCLVNYILSDFSFLEFNVWIQRCDKAELSTEIGKPSFNESGSLIEYKKNLILFGGFSIQGVEQNNIFVNIYSMKNHSWTIQKTFGSLKPVIRFGHGAVVYKNYMVVFGGAEVFCKNRKQRNFFNDLWMLNLDNFEWQLIKCNGEIPETRRNFGFCLVGNHFYAYGGISQGEKVINQLSMINLDDKDHPLEWIQAKTLGTPPCNRYQHSQVYNQDLNCLIIHSGRTDDIRQKEYVLKDVYVLQMFTMNWICASVSGNSNFERFSHAYTQTDQRIFIFGGASQDMFNDCGLYILEMDQYLANKMKYLNTRDSFVKKASLLRLNNQNEEEINIIQQQTKCSNDKINYVKSFQPTPNKQQLKIQNFQKDLSEFENYMNLTKTNYQPSQDNSIQKFNEFYRVNKN</sequence>
<protein>
    <submittedName>
        <fullName evidence="7">Kelch motif family protein, putative</fullName>
        <ecNumber evidence="7">2.7.11.1</ecNumber>
    </submittedName>
</protein>
<feature type="domain" description="Protein kinase" evidence="6">
    <location>
        <begin position="16"/>
        <end position="395"/>
    </location>
</feature>